<dbReference type="AlphaFoldDB" id="A0A443RXR0"/>
<dbReference type="SUPFAM" id="SSF48371">
    <property type="entry name" value="ARM repeat"/>
    <property type="match status" value="1"/>
</dbReference>
<dbReference type="GO" id="GO:0030427">
    <property type="term" value="C:site of polarized growth"/>
    <property type="evidence" value="ECO:0007669"/>
    <property type="project" value="TreeGrafter"/>
</dbReference>
<dbReference type="OrthoDB" id="6287725at2759"/>
<gene>
    <name evidence="2" type="ORF">B4U80_01983</name>
</gene>
<dbReference type="Proteomes" id="UP000288716">
    <property type="component" value="Unassembled WGS sequence"/>
</dbReference>
<organism evidence="2 3">
    <name type="scientific">Leptotrombidium deliense</name>
    <dbReference type="NCBI Taxonomy" id="299467"/>
    <lineage>
        <taxon>Eukaryota</taxon>
        <taxon>Metazoa</taxon>
        <taxon>Ecdysozoa</taxon>
        <taxon>Arthropoda</taxon>
        <taxon>Chelicerata</taxon>
        <taxon>Arachnida</taxon>
        <taxon>Acari</taxon>
        <taxon>Acariformes</taxon>
        <taxon>Trombidiformes</taxon>
        <taxon>Prostigmata</taxon>
        <taxon>Anystina</taxon>
        <taxon>Parasitengona</taxon>
        <taxon>Trombiculoidea</taxon>
        <taxon>Trombiculidae</taxon>
        <taxon>Leptotrombidium</taxon>
    </lineage>
</organism>
<reference evidence="2 3" key="1">
    <citation type="journal article" date="2018" name="Gigascience">
        <title>Genomes of trombidid mites reveal novel predicted allergens and laterally-transferred genes associated with secondary metabolism.</title>
        <authorList>
            <person name="Dong X."/>
            <person name="Chaisiri K."/>
            <person name="Xia D."/>
            <person name="Armstrong S.D."/>
            <person name="Fang Y."/>
            <person name="Donnelly M.J."/>
            <person name="Kadowaki T."/>
            <person name="McGarry J.W."/>
            <person name="Darby A.C."/>
            <person name="Makepeace B.L."/>
        </authorList>
    </citation>
    <scope>NUCLEOTIDE SEQUENCE [LARGE SCALE GENOMIC DNA]</scope>
    <source>
        <strain evidence="2">UoL-UT</strain>
    </source>
</reference>
<feature type="non-terminal residue" evidence="2">
    <location>
        <position position="412"/>
    </location>
</feature>
<sequence>MSAVLCCGPVFDPNCLLEDSSIYDWLYNLLDSKEERIRVLGHETVVLLLDYNPEIGSLLDWLVDCCFTKNIQVSDSCFSALATIFSLREYPCDHYIAIINVTLMNVGCPREDTRRLALQLLQILDHRFFGSNTNTVLHIQLDESDEDTILPSDEEVVRIRCPLTTVQLRKKPPFDIFEPLLCGTYPCTQVQLSKRLSKLHPQLTMAMFSEITYRFQTARAPICRNLLEYLVPWLYNMELVDPLTPSQNSQIIAPFNNAISQDDSEAGEEGWGSAEATEMILNNLFYITIKFGDDYPKEVESVWCCLCSSWPNNLRVIIRYLFIVTGLAPNELLPYSKRVVLFIAREKPERLIDEMMTELQTVESLNCMVERTETPPFFRITNTRKGSGHSEEETAVNNNTGVIQATVNFEQG</sequence>
<dbReference type="PANTHER" id="PTHR12295">
    <property type="entry name" value="FURRY-RELATED"/>
    <property type="match status" value="1"/>
</dbReference>
<dbReference type="InterPro" id="IPR016024">
    <property type="entry name" value="ARM-type_fold"/>
</dbReference>
<feature type="domain" description="Cell morphogenesis central region" evidence="1">
    <location>
        <begin position="277"/>
        <end position="360"/>
    </location>
</feature>
<dbReference type="GO" id="GO:0031175">
    <property type="term" value="P:neuron projection development"/>
    <property type="evidence" value="ECO:0007669"/>
    <property type="project" value="TreeGrafter"/>
</dbReference>
<evidence type="ECO:0000313" key="3">
    <source>
        <dbReference type="Proteomes" id="UP000288716"/>
    </source>
</evidence>
<dbReference type="Pfam" id="PF14228">
    <property type="entry name" value="MOR2-PAG1_mid"/>
    <property type="match status" value="2"/>
</dbReference>
<dbReference type="PANTHER" id="PTHR12295:SF30">
    <property type="entry name" value="PROTEIN FURRY"/>
    <property type="match status" value="1"/>
</dbReference>
<dbReference type="EMBL" id="NCKV01019691">
    <property type="protein sequence ID" value="RWS20146.1"/>
    <property type="molecule type" value="Genomic_DNA"/>
</dbReference>
<comment type="caution">
    <text evidence="2">The sequence shown here is derived from an EMBL/GenBank/DDBJ whole genome shotgun (WGS) entry which is preliminary data.</text>
</comment>
<dbReference type="GO" id="GO:0000902">
    <property type="term" value="P:cell morphogenesis"/>
    <property type="evidence" value="ECO:0007669"/>
    <property type="project" value="InterPro"/>
</dbReference>
<dbReference type="GO" id="GO:0005938">
    <property type="term" value="C:cell cortex"/>
    <property type="evidence" value="ECO:0007669"/>
    <property type="project" value="TreeGrafter"/>
</dbReference>
<dbReference type="VEuPathDB" id="VectorBase:LDEU011894"/>
<name>A0A443RXR0_9ACAR</name>
<dbReference type="InterPro" id="IPR039867">
    <property type="entry name" value="Furry/Tao3/Mor2"/>
</dbReference>
<dbReference type="STRING" id="299467.A0A443RXR0"/>
<feature type="domain" description="Cell morphogenesis central region" evidence="1">
    <location>
        <begin position="58"/>
        <end position="129"/>
    </location>
</feature>
<proteinExistence type="predicted"/>
<keyword evidence="3" id="KW-1185">Reference proteome</keyword>
<evidence type="ECO:0000259" key="1">
    <source>
        <dbReference type="Pfam" id="PF14228"/>
    </source>
</evidence>
<evidence type="ECO:0000313" key="2">
    <source>
        <dbReference type="EMBL" id="RWS20146.1"/>
    </source>
</evidence>
<dbReference type="InterPro" id="IPR029473">
    <property type="entry name" value="MOR2-PAG1_mid"/>
</dbReference>
<protein>
    <submittedName>
        <fullName evidence="2">Protein furry-like protein</fullName>
    </submittedName>
</protein>
<accession>A0A443RXR0</accession>